<feature type="signal peptide" evidence="2">
    <location>
        <begin position="1"/>
        <end position="28"/>
    </location>
</feature>
<organism evidence="3 4">
    <name type="scientific">Coemansia aciculifera</name>
    <dbReference type="NCBI Taxonomy" id="417176"/>
    <lineage>
        <taxon>Eukaryota</taxon>
        <taxon>Fungi</taxon>
        <taxon>Fungi incertae sedis</taxon>
        <taxon>Zoopagomycota</taxon>
        <taxon>Kickxellomycotina</taxon>
        <taxon>Kickxellomycetes</taxon>
        <taxon>Kickxellales</taxon>
        <taxon>Kickxellaceae</taxon>
        <taxon>Coemansia</taxon>
    </lineage>
</organism>
<feature type="compositionally biased region" description="Polar residues" evidence="1">
    <location>
        <begin position="156"/>
        <end position="167"/>
    </location>
</feature>
<evidence type="ECO:0000256" key="1">
    <source>
        <dbReference type="SAM" id="MobiDB-lite"/>
    </source>
</evidence>
<keyword evidence="4" id="KW-1185">Reference proteome</keyword>
<protein>
    <recommendedName>
        <fullName evidence="5">NAD(P)-binding protein</fullName>
    </recommendedName>
</protein>
<feature type="chain" id="PRO_5040945113" description="NAD(P)-binding protein" evidence="2">
    <location>
        <begin position="29"/>
        <end position="522"/>
    </location>
</feature>
<evidence type="ECO:0000313" key="3">
    <source>
        <dbReference type="EMBL" id="KAJ2864046.1"/>
    </source>
</evidence>
<evidence type="ECO:0000313" key="4">
    <source>
        <dbReference type="Proteomes" id="UP001140074"/>
    </source>
</evidence>
<keyword evidence="2" id="KW-0732">Signal</keyword>
<dbReference type="PANTHER" id="PTHR43313">
    <property type="entry name" value="SHORT-CHAIN DEHYDROGENASE/REDUCTASE FAMILY 9C"/>
    <property type="match status" value="1"/>
</dbReference>
<evidence type="ECO:0000256" key="2">
    <source>
        <dbReference type="SAM" id="SignalP"/>
    </source>
</evidence>
<dbReference type="GO" id="GO:0016491">
    <property type="term" value="F:oxidoreductase activity"/>
    <property type="evidence" value="ECO:0007669"/>
    <property type="project" value="TreeGrafter"/>
</dbReference>
<dbReference type="AlphaFoldDB" id="A0A9W8M4Q6"/>
<dbReference type="PANTHER" id="PTHR43313:SF1">
    <property type="entry name" value="3BETA-HYDROXYSTEROID DEHYDROGENASE DHS-16"/>
    <property type="match status" value="1"/>
</dbReference>
<dbReference type="GO" id="GO:0008202">
    <property type="term" value="P:steroid metabolic process"/>
    <property type="evidence" value="ECO:0007669"/>
    <property type="project" value="TreeGrafter"/>
</dbReference>
<feature type="region of interest" description="Disordered" evidence="1">
    <location>
        <begin position="378"/>
        <end position="423"/>
    </location>
</feature>
<evidence type="ECO:0008006" key="5">
    <source>
        <dbReference type="Google" id="ProtNLM"/>
    </source>
</evidence>
<dbReference type="EMBL" id="JANBUY010000101">
    <property type="protein sequence ID" value="KAJ2864046.1"/>
    <property type="molecule type" value="Genomic_DNA"/>
</dbReference>
<feature type="region of interest" description="Disordered" evidence="1">
    <location>
        <begin position="117"/>
        <end position="168"/>
    </location>
</feature>
<reference evidence="3" key="1">
    <citation type="submission" date="2022-07" db="EMBL/GenBank/DDBJ databases">
        <title>Phylogenomic reconstructions and comparative analyses of Kickxellomycotina fungi.</title>
        <authorList>
            <person name="Reynolds N.K."/>
            <person name="Stajich J.E."/>
            <person name="Barry K."/>
            <person name="Grigoriev I.V."/>
            <person name="Crous P."/>
            <person name="Smith M.E."/>
        </authorList>
    </citation>
    <scope>NUCLEOTIDE SEQUENCE</scope>
    <source>
        <strain evidence="3">RSA 476</strain>
    </source>
</reference>
<dbReference type="InterPro" id="IPR002347">
    <property type="entry name" value="SDR_fam"/>
</dbReference>
<sequence>MASESFLQNHLLYLLCSLLGVVASRALAVVDAVSNWWHAVVCALLSLLPKARVRFPVTRPANHYHPAVLVTGTSSGIGHDTAVALARSGYTVFAGVRSWEDGARVESDFLAGVRAETAHQNRYSRRSTRSPGEPTVSVNGGAASDTDTDTDTDSTGHSSIETKQQIHNAVAGPRHLLQRRLRRMHRRHAAPDHTRPAAPDHTRSAAAATTNGAVPHNTGAGCIIPVILDVVCRDSVDRAFARVSEELEQRNVPLIAVVNNAGVTAFGPMDISAPSFIDHCMNVNFHGPVRVTQKFMPLLRASSGRIVNISSIMTWLIGPGFGVYCASKAALTAASRAWHYELANNNISVSVIEPGVTRTALWSKVESQLELHHARLNGVRLTKKPRGRRSPPAAMPGDEAVASVSPERSTLQRSGDAHAAAAAAAADAPPSSGLVTNAASTENQALYNPMIRRIKTSNELAPIFALPTCHAVSAIMHALTSHYPKSTYRVGWDARLMGLATWVASEEVVEWLCRVVGIVSED</sequence>
<dbReference type="Pfam" id="PF00106">
    <property type="entry name" value="adh_short"/>
    <property type="match status" value="1"/>
</dbReference>
<feature type="compositionally biased region" description="Basic and acidic residues" evidence="1">
    <location>
        <begin position="189"/>
        <end position="203"/>
    </location>
</feature>
<dbReference type="Gene3D" id="3.40.50.720">
    <property type="entry name" value="NAD(P)-binding Rossmann-like Domain"/>
    <property type="match status" value="2"/>
</dbReference>
<comment type="caution">
    <text evidence="3">The sequence shown here is derived from an EMBL/GenBank/DDBJ whole genome shotgun (WGS) entry which is preliminary data.</text>
</comment>
<dbReference type="SUPFAM" id="SSF51735">
    <property type="entry name" value="NAD(P)-binding Rossmann-fold domains"/>
    <property type="match status" value="2"/>
</dbReference>
<dbReference type="Proteomes" id="UP001140074">
    <property type="component" value="Unassembled WGS sequence"/>
</dbReference>
<proteinExistence type="predicted"/>
<feature type="region of interest" description="Disordered" evidence="1">
    <location>
        <begin position="184"/>
        <end position="206"/>
    </location>
</feature>
<accession>A0A9W8M4Q6</accession>
<dbReference type="PRINTS" id="PR00080">
    <property type="entry name" value="SDRFAMILY"/>
</dbReference>
<gene>
    <name evidence="3" type="ORF">GGH94_003180</name>
</gene>
<name>A0A9W8M4Q6_9FUNG</name>
<dbReference type="PRINTS" id="PR00081">
    <property type="entry name" value="GDHRDH"/>
</dbReference>
<dbReference type="InterPro" id="IPR036291">
    <property type="entry name" value="NAD(P)-bd_dom_sf"/>
</dbReference>